<organism evidence="2 3">
    <name type="scientific">Paramecium sonneborni</name>
    <dbReference type="NCBI Taxonomy" id="65129"/>
    <lineage>
        <taxon>Eukaryota</taxon>
        <taxon>Sar</taxon>
        <taxon>Alveolata</taxon>
        <taxon>Ciliophora</taxon>
        <taxon>Intramacronucleata</taxon>
        <taxon>Oligohymenophorea</taxon>
        <taxon>Peniculida</taxon>
        <taxon>Parameciidae</taxon>
        <taxon>Paramecium</taxon>
    </lineage>
</organism>
<dbReference type="OrthoDB" id="305448at2759"/>
<reference evidence="2" key="1">
    <citation type="submission" date="2021-01" db="EMBL/GenBank/DDBJ databases">
        <authorList>
            <consortium name="Genoscope - CEA"/>
            <person name="William W."/>
        </authorList>
    </citation>
    <scope>NUCLEOTIDE SEQUENCE</scope>
</reference>
<dbReference type="Proteomes" id="UP000692954">
    <property type="component" value="Unassembled WGS sequence"/>
</dbReference>
<evidence type="ECO:0000313" key="2">
    <source>
        <dbReference type="EMBL" id="CAD8104894.1"/>
    </source>
</evidence>
<protein>
    <submittedName>
        <fullName evidence="2">Uncharacterized protein</fullName>
    </submittedName>
</protein>
<dbReference type="AlphaFoldDB" id="A0A8S1PPU1"/>
<evidence type="ECO:0000256" key="1">
    <source>
        <dbReference type="SAM" id="Coils"/>
    </source>
</evidence>
<accession>A0A8S1PPU1</accession>
<gene>
    <name evidence="2" type="ORF">PSON_ATCC_30995.1.T0830073</name>
</gene>
<keyword evidence="1" id="KW-0175">Coiled coil</keyword>
<name>A0A8S1PPU1_9CILI</name>
<comment type="caution">
    <text evidence="2">The sequence shown here is derived from an EMBL/GenBank/DDBJ whole genome shotgun (WGS) entry which is preliminary data.</text>
</comment>
<evidence type="ECO:0000313" key="3">
    <source>
        <dbReference type="Proteomes" id="UP000692954"/>
    </source>
</evidence>
<keyword evidence="3" id="KW-1185">Reference proteome</keyword>
<dbReference type="EMBL" id="CAJJDN010000083">
    <property type="protein sequence ID" value="CAD8104894.1"/>
    <property type="molecule type" value="Genomic_DNA"/>
</dbReference>
<feature type="coiled-coil region" evidence="1">
    <location>
        <begin position="137"/>
        <end position="171"/>
    </location>
</feature>
<proteinExistence type="predicted"/>
<sequence length="261" mass="30935">MSSNIQLTQSQIHQLFSICELKTTDTKKPEIPSFKEVQQSAHFIKEDQCQYTSDSKKEDYYTNNPTTNTNRHLSQDSIFEIKDDTVRISKLEYENLKRDALCYQTLVKQNKELKTQKPFVIQLNQQKSETYLWQESNKKMQKHIYDLLQNAQSIENENQKYQDQILQLRLQIQDQLKIIQQGKIDQERLKISIIQKDEAYIKLKDQFDKLAKDIERTKNCKSVQRNTYMPTNTSNSLLKKGFSNVNLKNYCNQSLFIEKQS</sequence>